<keyword evidence="2" id="KW-0472">Membrane</keyword>
<organism evidence="3">
    <name type="scientific">Chrysotila carterae</name>
    <name type="common">Marine alga</name>
    <name type="synonym">Syracosphaera carterae</name>
    <dbReference type="NCBI Taxonomy" id="13221"/>
    <lineage>
        <taxon>Eukaryota</taxon>
        <taxon>Haptista</taxon>
        <taxon>Haptophyta</taxon>
        <taxon>Prymnesiophyceae</taxon>
        <taxon>Isochrysidales</taxon>
        <taxon>Isochrysidaceae</taxon>
        <taxon>Chrysotila</taxon>
    </lineage>
</organism>
<feature type="transmembrane region" description="Helical" evidence="2">
    <location>
        <begin position="12"/>
        <end position="31"/>
    </location>
</feature>
<keyword evidence="2" id="KW-1133">Transmembrane helix</keyword>
<keyword evidence="2" id="KW-0812">Transmembrane</keyword>
<evidence type="ECO:0000256" key="1">
    <source>
        <dbReference type="SAM" id="MobiDB-lite"/>
    </source>
</evidence>
<sequence>MAMEHRNVRFVSSVLGVLSLASLVWHALLIFPAQRTLLQAKLDFSASLHEERLAEAELATQQLELAETTERERELREEIARLRQTRTELQAEIDGLQAQPHVRRRKSSPGHPRLGNDWMPHGLRAKP</sequence>
<name>A0A7S4EWC1_CHRCT</name>
<reference evidence="3" key="1">
    <citation type="submission" date="2021-01" db="EMBL/GenBank/DDBJ databases">
        <authorList>
            <person name="Corre E."/>
            <person name="Pelletier E."/>
            <person name="Niang G."/>
            <person name="Scheremetjew M."/>
            <person name="Finn R."/>
            <person name="Kale V."/>
            <person name="Holt S."/>
            <person name="Cochrane G."/>
            <person name="Meng A."/>
            <person name="Brown T."/>
            <person name="Cohen L."/>
        </authorList>
    </citation>
    <scope>NUCLEOTIDE SEQUENCE</scope>
    <source>
        <strain evidence="3">CCMP645</strain>
    </source>
</reference>
<feature type="region of interest" description="Disordered" evidence="1">
    <location>
        <begin position="91"/>
        <end position="127"/>
    </location>
</feature>
<evidence type="ECO:0000256" key="2">
    <source>
        <dbReference type="SAM" id="Phobius"/>
    </source>
</evidence>
<proteinExistence type="predicted"/>
<dbReference type="AlphaFoldDB" id="A0A7S4EWC1"/>
<dbReference type="EMBL" id="HBIZ01015024">
    <property type="protein sequence ID" value="CAE0756654.1"/>
    <property type="molecule type" value="Transcribed_RNA"/>
</dbReference>
<accession>A0A7S4EWC1</accession>
<evidence type="ECO:0000313" key="3">
    <source>
        <dbReference type="EMBL" id="CAE0756654.1"/>
    </source>
</evidence>
<protein>
    <submittedName>
        <fullName evidence="3">Uncharacterized protein</fullName>
    </submittedName>
</protein>
<gene>
    <name evidence="3" type="ORF">PCAR00345_LOCUS9248</name>
</gene>